<evidence type="ECO:0000313" key="1">
    <source>
        <dbReference type="EMBL" id="PFG28808.1"/>
    </source>
</evidence>
<comment type="caution">
    <text evidence="1">The sequence shown here is derived from an EMBL/GenBank/DDBJ whole genome shotgun (WGS) entry which is preliminary data.</text>
</comment>
<proteinExistence type="predicted"/>
<name>A0A2A9DQ39_9CORY</name>
<dbReference type="InterPro" id="IPR025355">
    <property type="entry name" value="DUF4259"/>
</dbReference>
<dbReference type="Proteomes" id="UP000221653">
    <property type="component" value="Unassembled WGS sequence"/>
</dbReference>
<dbReference type="Pfam" id="PF14078">
    <property type="entry name" value="DUF4259"/>
    <property type="match status" value="1"/>
</dbReference>
<dbReference type="STRING" id="1724.GCA_001044175_00143"/>
<dbReference type="EMBL" id="PDJF01000001">
    <property type="protein sequence ID" value="PFG28808.1"/>
    <property type="molecule type" value="Genomic_DNA"/>
</dbReference>
<reference evidence="1 2" key="1">
    <citation type="submission" date="2017-10" db="EMBL/GenBank/DDBJ databases">
        <title>Sequencing the genomes of 1000 actinobacteria strains.</title>
        <authorList>
            <person name="Klenk H.-P."/>
        </authorList>
    </citation>
    <scope>NUCLEOTIDE SEQUENCE [LARGE SCALE GENOMIC DNA]</scope>
    <source>
        <strain evidence="1 2">DSM 20688</strain>
    </source>
</reference>
<organism evidence="1 2">
    <name type="scientific">Corynebacterium renale</name>
    <dbReference type="NCBI Taxonomy" id="1724"/>
    <lineage>
        <taxon>Bacteria</taxon>
        <taxon>Bacillati</taxon>
        <taxon>Actinomycetota</taxon>
        <taxon>Actinomycetes</taxon>
        <taxon>Mycobacteriales</taxon>
        <taxon>Corynebacteriaceae</taxon>
        <taxon>Corynebacterium</taxon>
    </lineage>
</organism>
<dbReference type="AlphaFoldDB" id="A0A2A9DQ39"/>
<gene>
    <name evidence="1" type="ORF">ATK06_1932</name>
</gene>
<keyword evidence="2" id="KW-1185">Reference proteome</keyword>
<protein>
    <submittedName>
        <fullName evidence="1">Uncharacterized protein DUF4259</fullName>
    </submittedName>
</protein>
<accession>A0A2A9DQ39</accession>
<dbReference type="RefSeq" id="WP_098389242.1">
    <property type="nucleotide sequence ID" value="NZ_LS483464.1"/>
</dbReference>
<evidence type="ECO:0000313" key="2">
    <source>
        <dbReference type="Proteomes" id="UP000221653"/>
    </source>
</evidence>
<sequence length="123" mass="13659">MATWNTGPFDNDEAQELLEDLRSGLLDPVELIPNTGYRRIDADEGQIVVALAALATSEEDDLPDGISPDIVAPLREPTVKERLRQNLEAIVADAQVSDLFAWWQTHHPDKVLEWKAASWVSLG</sequence>
<dbReference type="OrthoDB" id="3829495at2"/>